<dbReference type="PANTHER" id="PTHR36964">
    <property type="entry name" value="PROTEIN-METHIONINE-SULFOXIDE REDUCTASE HEME-BINDING SUBUNIT MSRQ"/>
    <property type="match status" value="1"/>
</dbReference>
<dbReference type="Proteomes" id="UP000176450">
    <property type="component" value="Unassembled WGS sequence"/>
</dbReference>
<dbReference type="GO" id="GO:0020037">
    <property type="term" value="F:heme binding"/>
    <property type="evidence" value="ECO:0007669"/>
    <property type="project" value="TreeGrafter"/>
</dbReference>
<evidence type="ECO:0000313" key="10">
    <source>
        <dbReference type="Proteomes" id="UP000176450"/>
    </source>
</evidence>
<protein>
    <recommendedName>
        <fullName evidence="8">Ferric oxidoreductase domain-containing protein</fullName>
    </recommendedName>
</protein>
<dbReference type="AlphaFoldDB" id="A0A1F6B3D1"/>
<evidence type="ECO:0000256" key="4">
    <source>
        <dbReference type="ARBA" id="ARBA00022989"/>
    </source>
</evidence>
<dbReference type="GO" id="GO:0010181">
    <property type="term" value="F:FMN binding"/>
    <property type="evidence" value="ECO:0007669"/>
    <property type="project" value="TreeGrafter"/>
</dbReference>
<proteinExistence type="predicted"/>
<keyword evidence="2" id="KW-0813">Transport</keyword>
<dbReference type="EMBL" id="MFJX01000017">
    <property type="protein sequence ID" value="OGG31303.1"/>
    <property type="molecule type" value="Genomic_DNA"/>
</dbReference>
<feature type="transmembrane region" description="Helical" evidence="7">
    <location>
        <begin position="93"/>
        <end position="115"/>
    </location>
</feature>
<evidence type="ECO:0000256" key="6">
    <source>
        <dbReference type="ARBA" id="ARBA00023136"/>
    </source>
</evidence>
<dbReference type="InterPro" id="IPR022837">
    <property type="entry name" value="MsrQ-like"/>
</dbReference>
<sequence>MNNRSWVDQLYGWVIKHRTPLIAVFKVFFILQILTLFVGSWRIYTLGASWTFFYALGRESGEAALIFFILASVPGIVRRFGKFSKFVSILMIFRRYIGIATYLFVLIHSSFLRFVPWMAKVFPVFPIPAFVLVGIVTQVALFLLFITSNDVSVNKLGPWWHKIHNLMYVIVWFIFLHVALQRLSIWTVLIGASSIAQIASFWYAKKSRLG</sequence>
<organism evidence="9 10">
    <name type="scientific">Candidatus Gottesmanbacteria bacterium RIFCSPLOWO2_01_FULL_46_9</name>
    <dbReference type="NCBI Taxonomy" id="1798394"/>
    <lineage>
        <taxon>Bacteria</taxon>
        <taxon>Candidatus Gottesmaniibacteriota</taxon>
    </lineage>
</organism>
<gene>
    <name evidence="9" type="ORF">A3A63_01295</name>
</gene>
<evidence type="ECO:0000256" key="3">
    <source>
        <dbReference type="ARBA" id="ARBA00022692"/>
    </source>
</evidence>
<evidence type="ECO:0000313" key="9">
    <source>
        <dbReference type="EMBL" id="OGG31303.1"/>
    </source>
</evidence>
<evidence type="ECO:0000259" key="8">
    <source>
        <dbReference type="Pfam" id="PF01794"/>
    </source>
</evidence>
<feature type="transmembrane region" description="Helical" evidence="7">
    <location>
        <begin position="185"/>
        <end position="204"/>
    </location>
</feature>
<reference evidence="9 10" key="1">
    <citation type="journal article" date="2016" name="Nat. Commun.">
        <title>Thousands of microbial genomes shed light on interconnected biogeochemical processes in an aquifer system.</title>
        <authorList>
            <person name="Anantharaman K."/>
            <person name="Brown C.T."/>
            <person name="Hug L.A."/>
            <person name="Sharon I."/>
            <person name="Castelle C.J."/>
            <person name="Probst A.J."/>
            <person name="Thomas B.C."/>
            <person name="Singh A."/>
            <person name="Wilkins M.J."/>
            <person name="Karaoz U."/>
            <person name="Brodie E.L."/>
            <person name="Williams K.H."/>
            <person name="Hubbard S.S."/>
            <person name="Banfield J.F."/>
        </authorList>
    </citation>
    <scope>NUCLEOTIDE SEQUENCE [LARGE SCALE GENOMIC DNA]</scope>
</reference>
<dbReference type="InterPro" id="IPR013130">
    <property type="entry name" value="Fe3_Rdtase_TM_dom"/>
</dbReference>
<dbReference type="GO" id="GO:0016679">
    <property type="term" value="F:oxidoreductase activity, acting on diphenols and related substances as donors"/>
    <property type="evidence" value="ECO:0007669"/>
    <property type="project" value="TreeGrafter"/>
</dbReference>
<dbReference type="PANTHER" id="PTHR36964:SF1">
    <property type="entry name" value="PROTEIN-METHIONINE-SULFOXIDE REDUCTASE HEME-BINDING SUBUNIT MSRQ"/>
    <property type="match status" value="1"/>
</dbReference>
<evidence type="ECO:0000256" key="7">
    <source>
        <dbReference type="SAM" id="Phobius"/>
    </source>
</evidence>
<name>A0A1F6B3D1_9BACT</name>
<keyword evidence="3 7" id="KW-0812">Transmembrane</keyword>
<keyword evidence="6 7" id="KW-0472">Membrane</keyword>
<feature type="transmembrane region" description="Helical" evidence="7">
    <location>
        <begin position="21"/>
        <end position="43"/>
    </location>
</feature>
<feature type="domain" description="Ferric oxidoreductase" evidence="8">
    <location>
        <begin position="89"/>
        <end position="173"/>
    </location>
</feature>
<feature type="transmembrane region" description="Helical" evidence="7">
    <location>
        <begin position="63"/>
        <end position="81"/>
    </location>
</feature>
<keyword evidence="4 7" id="KW-1133">Transmembrane helix</keyword>
<accession>A0A1F6B3D1</accession>
<evidence type="ECO:0000256" key="5">
    <source>
        <dbReference type="ARBA" id="ARBA00023004"/>
    </source>
</evidence>
<comment type="caution">
    <text evidence="9">The sequence shown here is derived from an EMBL/GenBank/DDBJ whole genome shotgun (WGS) entry which is preliminary data.</text>
</comment>
<dbReference type="Pfam" id="PF01794">
    <property type="entry name" value="Ferric_reduct"/>
    <property type="match status" value="1"/>
</dbReference>
<comment type="subcellular location">
    <subcellularLocation>
        <location evidence="1">Membrane</location>
        <topology evidence="1">Multi-pass membrane protein</topology>
    </subcellularLocation>
</comment>
<dbReference type="GO" id="GO:0005886">
    <property type="term" value="C:plasma membrane"/>
    <property type="evidence" value="ECO:0007669"/>
    <property type="project" value="TreeGrafter"/>
</dbReference>
<evidence type="ECO:0000256" key="2">
    <source>
        <dbReference type="ARBA" id="ARBA00022448"/>
    </source>
</evidence>
<feature type="transmembrane region" description="Helical" evidence="7">
    <location>
        <begin position="127"/>
        <end position="147"/>
    </location>
</feature>
<evidence type="ECO:0000256" key="1">
    <source>
        <dbReference type="ARBA" id="ARBA00004141"/>
    </source>
</evidence>
<keyword evidence="5" id="KW-0408">Iron</keyword>
<feature type="transmembrane region" description="Helical" evidence="7">
    <location>
        <begin position="159"/>
        <end position="179"/>
    </location>
</feature>